<gene>
    <name evidence="3" type="ORF">DXN05_12835</name>
</gene>
<evidence type="ECO:0000256" key="1">
    <source>
        <dbReference type="SAM" id="SignalP"/>
    </source>
</evidence>
<evidence type="ECO:0000313" key="4">
    <source>
        <dbReference type="Proteomes" id="UP000261284"/>
    </source>
</evidence>
<comment type="caution">
    <text evidence="3">The sequence shown here is derived from an EMBL/GenBank/DDBJ whole genome shotgun (WGS) entry which is preliminary data.</text>
</comment>
<feature type="signal peptide" evidence="1">
    <location>
        <begin position="1"/>
        <end position="20"/>
    </location>
</feature>
<feature type="domain" description="Outer membrane protein beta-barrel" evidence="2">
    <location>
        <begin position="19"/>
        <end position="174"/>
    </location>
</feature>
<dbReference type="OrthoDB" id="947434at2"/>
<dbReference type="AlphaFoldDB" id="A0A3E1NII6"/>
<dbReference type="Proteomes" id="UP000261284">
    <property type="component" value="Unassembled WGS sequence"/>
</dbReference>
<evidence type="ECO:0000259" key="2">
    <source>
        <dbReference type="Pfam" id="PF13568"/>
    </source>
</evidence>
<keyword evidence="1" id="KW-0732">Signal</keyword>
<dbReference type="Pfam" id="PF13568">
    <property type="entry name" value="OMP_b-brl_2"/>
    <property type="match status" value="1"/>
</dbReference>
<dbReference type="RefSeq" id="WP_116847675.1">
    <property type="nucleotide sequence ID" value="NZ_QTJU01000004.1"/>
</dbReference>
<organism evidence="3 4">
    <name type="scientific">Deminuibacter soli</name>
    <dbReference type="NCBI Taxonomy" id="2291815"/>
    <lineage>
        <taxon>Bacteria</taxon>
        <taxon>Pseudomonadati</taxon>
        <taxon>Bacteroidota</taxon>
        <taxon>Chitinophagia</taxon>
        <taxon>Chitinophagales</taxon>
        <taxon>Chitinophagaceae</taxon>
        <taxon>Deminuibacter</taxon>
    </lineage>
</organism>
<protein>
    <submittedName>
        <fullName evidence="3">PorT family protein</fullName>
    </submittedName>
</protein>
<dbReference type="InterPro" id="IPR025665">
    <property type="entry name" value="Beta-barrel_OMP_2"/>
</dbReference>
<feature type="chain" id="PRO_5017694820" evidence="1">
    <location>
        <begin position="21"/>
        <end position="197"/>
    </location>
</feature>
<evidence type="ECO:0000313" key="3">
    <source>
        <dbReference type="EMBL" id="RFM27598.1"/>
    </source>
</evidence>
<reference evidence="3 4" key="1">
    <citation type="submission" date="2018-08" db="EMBL/GenBank/DDBJ databases">
        <title>Chitinophagaceae sp. K23C18032701, a novel bacterium isolated from forest soil.</title>
        <authorList>
            <person name="Wang C."/>
        </authorList>
    </citation>
    <scope>NUCLEOTIDE SEQUENCE [LARGE SCALE GENOMIC DNA]</scope>
    <source>
        <strain evidence="3 4">K23C18032701</strain>
    </source>
</reference>
<proteinExistence type="predicted"/>
<dbReference type="EMBL" id="QTJU01000004">
    <property type="protein sequence ID" value="RFM27598.1"/>
    <property type="molecule type" value="Genomic_DNA"/>
</dbReference>
<sequence>MKKKLLLPFIICLLVHVAQAQTFHVGLKGGLNLSENHGNGMSATFKSGYDIGGYANIGFGDKWSIQPELFYSLRNPTASDHFLTYYNNNGNTLYEPIARLSYISLPVLARYSIKKWLAVSAGPQFNYIAFDDDNYRKDYGDSFRKTDIGAAAQVELTLDKVTFYARYYAGLTNIENIDSRYTWKSRQLGVGVGFRLF</sequence>
<keyword evidence="4" id="KW-1185">Reference proteome</keyword>
<name>A0A3E1NII6_9BACT</name>
<accession>A0A3E1NII6</accession>